<dbReference type="AlphaFoldDB" id="A0A4Y8KM03"/>
<keyword evidence="5" id="KW-0472">Membrane</keyword>
<proteinExistence type="predicted"/>
<dbReference type="PANTHER" id="PTHR34857:SF2">
    <property type="entry name" value="SLL0384 PROTEIN"/>
    <property type="match status" value="1"/>
</dbReference>
<evidence type="ECO:0000256" key="5">
    <source>
        <dbReference type="ARBA" id="ARBA00023136"/>
    </source>
</evidence>
<gene>
    <name evidence="6" type="ORF">E3T53_10385</name>
</gene>
<dbReference type="GO" id="GO:0005886">
    <property type="term" value="C:plasma membrane"/>
    <property type="evidence" value="ECO:0007669"/>
    <property type="project" value="UniProtKB-ARBA"/>
</dbReference>
<accession>A0A4Y8KM03</accession>
<reference evidence="6 7" key="1">
    <citation type="submission" date="2019-03" db="EMBL/GenBank/DDBJ databases">
        <title>Genomics of glacier-inhabiting Cryobacterium strains.</title>
        <authorList>
            <person name="Liu Q."/>
            <person name="Xin Y.-H."/>
        </authorList>
    </citation>
    <scope>NUCLEOTIDE SEQUENCE [LARGE SCALE GENOMIC DNA]</scope>
    <source>
        <strain evidence="6 7">CGMCC 1.4292</strain>
    </source>
</reference>
<evidence type="ECO:0000313" key="7">
    <source>
        <dbReference type="Proteomes" id="UP000298218"/>
    </source>
</evidence>
<keyword evidence="4" id="KW-1133">Transmembrane helix</keyword>
<comment type="subcellular location">
    <subcellularLocation>
        <location evidence="1">Membrane</location>
        <topology evidence="1">Multi-pass membrane protein</topology>
    </subcellularLocation>
</comment>
<dbReference type="Proteomes" id="UP000298218">
    <property type="component" value="Unassembled WGS sequence"/>
</dbReference>
<dbReference type="RefSeq" id="WP_134174107.1">
    <property type="nucleotide sequence ID" value="NZ_SODI01000001.1"/>
</dbReference>
<dbReference type="EMBL" id="SOHQ01000028">
    <property type="protein sequence ID" value="TFD78579.1"/>
    <property type="molecule type" value="Genomic_DNA"/>
</dbReference>
<protein>
    <submittedName>
        <fullName evidence="6">Energy-coupling factor transporter transmembrane protein EcfT</fullName>
    </submittedName>
</protein>
<dbReference type="InterPro" id="IPR003339">
    <property type="entry name" value="ABC/ECF_trnsptr_transmembrane"/>
</dbReference>
<keyword evidence="7" id="KW-1185">Reference proteome</keyword>
<dbReference type="InterPro" id="IPR051611">
    <property type="entry name" value="ECF_transporter_component"/>
</dbReference>
<evidence type="ECO:0000256" key="2">
    <source>
        <dbReference type="ARBA" id="ARBA00022475"/>
    </source>
</evidence>
<comment type="caution">
    <text evidence="6">The sequence shown here is derived from an EMBL/GenBank/DDBJ whole genome shotgun (WGS) entry which is preliminary data.</text>
</comment>
<dbReference type="PANTHER" id="PTHR34857">
    <property type="entry name" value="SLL0384 PROTEIN"/>
    <property type="match status" value="1"/>
</dbReference>
<evidence type="ECO:0000256" key="1">
    <source>
        <dbReference type="ARBA" id="ARBA00004141"/>
    </source>
</evidence>
<dbReference type="Pfam" id="PF02361">
    <property type="entry name" value="CbiQ"/>
    <property type="match status" value="1"/>
</dbReference>
<evidence type="ECO:0000256" key="3">
    <source>
        <dbReference type="ARBA" id="ARBA00022692"/>
    </source>
</evidence>
<evidence type="ECO:0000313" key="6">
    <source>
        <dbReference type="EMBL" id="TFD78579.1"/>
    </source>
</evidence>
<name>A0A4Y8KM03_9MICO</name>
<sequence>MIGLYSPGTSLVHRAPTLLKLLLLSIFVVVLGATSDLRMLGVAAVLVVILVLGARVPLRAAVAQIAPILWLLVIAVPVQGLLAGWVVATLMAGRLLLAVTLAALFTMTTTVTAVLEAFEALLKPFSRWIDSERIGLLVALTIRCIPLVTDIVREVLEARKARGTRGSLLALAVPVVVRSLYAADALGEALAARGLDD</sequence>
<dbReference type="CDD" id="cd16914">
    <property type="entry name" value="EcfT"/>
    <property type="match status" value="1"/>
</dbReference>
<keyword evidence="3 6" id="KW-0812">Transmembrane</keyword>
<evidence type="ECO:0000256" key="4">
    <source>
        <dbReference type="ARBA" id="ARBA00022989"/>
    </source>
</evidence>
<organism evidence="6 7">
    <name type="scientific">Cryobacterium psychrophilum</name>
    <dbReference type="NCBI Taxonomy" id="41988"/>
    <lineage>
        <taxon>Bacteria</taxon>
        <taxon>Bacillati</taxon>
        <taxon>Actinomycetota</taxon>
        <taxon>Actinomycetes</taxon>
        <taxon>Micrococcales</taxon>
        <taxon>Microbacteriaceae</taxon>
        <taxon>Cryobacterium</taxon>
    </lineage>
</organism>
<keyword evidence="2" id="KW-1003">Cell membrane</keyword>
<dbReference type="OrthoDB" id="509049at2"/>